<sequence length="242" mass="25718">MAVTVCRDETRRRADGGLDLITVELRGDRVAELTAALRLPDLDATRGACRTMLRRSVGWFALHDAGGRSVRPRAPLDECGNARREAAEAFAALPLTRVADTVVRELESAGAAAAGCAQDWKNMIAIDAPTARPGRGADLVGDEVRICVYRVGADTGQFVRGELVDRGERRTAIGRALAAAGPAGECTRTAERFAVLRPPSAEGAEVYVELDGCNRVLLPAPDGAGRLLAQAGPRLIRLIDEP</sequence>
<protein>
    <submittedName>
        <fullName evidence="1">Uncharacterized protein</fullName>
    </submittedName>
</protein>
<accession>A0A6V8K558</accession>
<proteinExistence type="predicted"/>
<evidence type="ECO:0000313" key="2">
    <source>
        <dbReference type="Proteomes" id="UP000482800"/>
    </source>
</evidence>
<gene>
    <name evidence="1" type="ORF">Phou_000950</name>
</gene>
<organism evidence="1 2">
    <name type="scientific">Phytohabitans houttuyneae</name>
    <dbReference type="NCBI Taxonomy" id="1076126"/>
    <lineage>
        <taxon>Bacteria</taxon>
        <taxon>Bacillati</taxon>
        <taxon>Actinomycetota</taxon>
        <taxon>Actinomycetes</taxon>
        <taxon>Micromonosporales</taxon>
        <taxon>Micromonosporaceae</taxon>
    </lineage>
</organism>
<reference evidence="1 2" key="2">
    <citation type="submission" date="2020-03" db="EMBL/GenBank/DDBJ databases">
        <authorList>
            <person name="Ichikawa N."/>
            <person name="Kimura A."/>
            <person name="Kitahashi Y."/>
            <person name="Uohara A."/>
        </authorList>
    </citation>
    <scope>NUCLEOTIDE SEQUENCE [LARGE SCALE GENOMIC DNA]</scope>
    <source>
        <strain evidence="1 2">NBRC 108639</strain>
    </source>
</reference>
<dbReference type="Proteomes" id="UP000482800">
    <property type="component" value="Unassembled WGS sequence"/>
</dbReference>
<reference evidence="1 2" key="1">
    <citation type="submission" date="2020-03" db="EMBL/GenBank/DDBJ databases">
        <title>Whole genome shotgun sequence of Phytohabitans houttuyneae NBRC 108639.</title>
        <authorList>
            <person name="Komaki H."/>
            <person name="Tamura T."/>
        </authorList>
    </citation>
    <scope>NUCLEOTIDE SEQUENCE [LARGE SCALE GENOMIC DNA]</scope>
    <source>
        <strain evidence="1 2">NBRC 108639</strain>
    </source>
</reference>
<name>A0A6V8K558_9ACTN</name>
<dbReference type="RefSeq" id="WP_173052517.1">
    <property type="nucleotide sequence ID" value="NZ_BLPF01000001.1"/>
</dbReference>
<dbReference type="AlphaFoldDB" id="A0A6V8K558"/>
<evidence type="ECO:0000313" key="1">
    <source>
        <dbReference type="EMBL" id="GFJ75915.1"/>
    </source>
</evidence>
<keyword evidence="2" id="KW-1185">Reference proteome</keyword>
<comment type="caution">
    <text evidence="1">The sequence shown here is derived from an EMBL/GenBank/DDBJ whole genome shotgun (WGS) entry which is preliminary data.</text>
</comment>
<dbReference type="EMBL" id="BLPF01000001">
    <property type="protein sequence ID" value="GFJ75915.1"/>
    <property type="molecule type" value="Genomic_DNA"/>
</dbReference>